<reference evidence="2" key="1">
    <citation type="submission" date="2022-10" db="EMBL/GenBank/DDBJ databases">
        <title>Tapping the CABI collections for fungal endophytes: first genome assemblies for Collariella, Neodidymelliopsis, Ascochyta clinopodiicola, Didymella pomorum, Didymosphaeria variabile, Neocosmospora piperis and Neocucurbitaria cava.</title>
        <authorList>
            <person name="Hill R."/>
        </authorList>
    </citation>
    <scope>NUCLEOTIDE SEQUENCE</scope>
    <source>
        <strain evidence="2">IMI 356814</strain>
    </source>
</reference>
<name>A0A9W8Y2K8_9PLEO</name>
<evidence type="ECO:0000313" key="2">
    <source>
        <dbReference type="EMBL" id="KAJ4366245.1"/>
    </source>
</evidence>
<dbReference type="AlphaFoldDB" id="A0A9W8Y2K8"/>
<feature type="region of interest" description="Disordered" evidence="1">
    <location>
        <begin position="174"/>
        <end position="200"/>
    </location>
</feature>
<protein>
    <submittedName>
        <fullName evidence="2">Uncharacterized protein</fullName>
    </submittedName>
</protein>
<evidence type="ECO:0000313" key="3">
    <source>
        <dbReference type="Proteomes" id="UP001140560"/>
    </source>
</evidence>
<accession>A0A9W8Y2K8</accession>
<dbReference type="Proteomes" id="UP001140560">
    <property type="component" value="Unassembled WGS sequence"/>
</dbReference>
<organism evidence="2 3">
    <name type="scientific">Neocucurbitaria cava</name>
    <dbReference type="NCBI Taxonomy" id="798079"/>
    <lineage>
        <taxon>Eukaryota</taxon>
        <taxon>Fungi</taxon>
        <taxon>Dikarya</taxon>
        <taxon>Ascomycota</taxon>
        <taxon>Pezizomycotina</taxon>
        <taxon>Dothideomycetes</taxon>
        <taxon>Pleosporomycetidae</taxon>
        <taxon>Pleosporales</taxon>
        <taxon>Pleosporineae</taxon>
        <taxon>Cucurbitariaceae</taxon>
        <taxon>Neocucurbitaria</taxon>
    </lineage>
</organism>
<evidence type="ECO:0000256" key="1">
    <source>
        <dbReference type="SAM" id="MobiDB-lite"/>
    </source>
</evidence>
<dbReference type="EMBL" id="JAPEUY010000014">
    <property type="protein sequence ID" value="KAJ4366245.1"/>
    <property type="molecule type" value="Genomic_DNA"/>
</dbReference>
<gene>
    <name evidence="2" type="ORF">N0V83_007881</name>
</gene>
<proteinExistence type="predicted"/>
<keyword evidence="3" id="KW-1185">Reference proteome</keyword>
<dbReference type="OrthoDB" id="3538597at2759"/>
<sequence>MEDSRDHPIQIAVAWAGGALHFRLSFRYQVKMTGKKYRDLKAETKRQRIFFSSQKFSSRFLNLVPELHREKFFTIQELGRTLYDTYAFVPGCDSLERPWQYENKRKASRLVRDAIRCREANKNEGGWRYELEPKVFERFEIEVTCEIFSNRIEEFAVEDDSKIFDKKPDRTYGLQETKNLPTRLRNEYSHSPPRLGRQQQVSDVIRTSTNPENGGVPLHFPFLLHEAKSEKSANNFEEIEIQTAIPIKRALHVQQILKETRGNTVNVPGGSLVWFTANRGETWRVYAGTVYEDDGRTNYRVSHLWEGSINNHDEALQLILIIDFIVDWARDVYRPSIFMQLKALATTNTIRTMSFSHDTDIYSLRCNVNPWIEGQDSALTRMEEPEIMEISRHNFGESFDNHWKQIQTPLGIVHSARNIESRFRALYISRDNLGTLLQSFNGPADETEFIRNLLAVAPVRLEAEDVVNSMEDIWTGNLGTTPPRPAGSEKKDFYAQLRFSYFIDSSWGLVRELTLLAIQEDVVDDLRKISNWTEQYPPHHPTCYWPKYRLLAALQTVLRSNFQDDFKDCLQRRNFALNNWDEPPEFGPHHPKNHSVLSPDWSKNSPSSVAYSIVHAIYEMHRVGRRTPSEPFLRVSSRSHFHSRTCVPNSSEDFLSTKSGWEMSLLYSPVPDSANLGEGIQQTLCLYVLPRRNRNSNEQEPTSQEIASGLIDILFDRRVVKSYRGGKSPPTDSPWQDNELKHSFWLDMGSPRLGITHEEVIISIVNWIRYLRPKIDLLPSSHAYMAECELVPGARTSIEVWMASLDAEVTPETSTVDESMRYVVLTGIAKQPTATYKRRNMSKHRPLTERNQLEARTANVDVATSASAAPLRLQSGLED</sequence>
<comment type="caution">
    <text evidence="2">The sequence shown here is derived from an EMBL/GenBank/DDBJ whole genome shotgun (WGS) entry which is preliminary data.</text>
</comment>